<evidence type="ECO:0000256" key="1">
    <source>
        <dbReference type="ARBA" id="ARBA00009477"/>
    </source>
</evidence>
<dbReference type="PANTHER" id="PTHR30469:SF29">
    <property type="entry name" value="BLR2860 PROTEIN"/>
    <property type="match status" value="1"/>
</dbReference>
<evidence type="ECO:0000313" key="4">
    <source>
        <dbReference type="Proteomes" id="UP000202922"/>
    </source>
</evidence>
<dbReference type="GO" id="GO:0015562">
    <property type="term" value="F:efflux transmembrane transporter activity"/>
    <property type="evidence" value="ECO:0007669"/>
    <property type="project" value="TreeGrafter"/>
</dbReference>
<dbReference type="InterPro" id="IPR006143">
    <property type="entry name" value="RND_pump_MFP"/>
</dbReference>
<comment type="similarity">
    <text evidence="1">Belongs to the membrane fusion protein (MFP) (TC 8.A.1) family.</text>
</comment>
<protein>
    <submittedName>
        <fullName evidence="3">Toluene efflux pump periplasmic linker protein TtgA</fullName>
    </submittedName>
</protein>
<dbReference type="RefSeq" id="WP_093966449.1">
    <property type="nucleotide sequence ID" value="NZ_FXYE01000001.1"/>
</dbReference>
<gene>
    <name evidence="3" type="primary">ttgA</name>
    <name evidence="3" type="ORF">COL8621_01317</name>
</gene>
<reference evidence="4" key="1">
    <citation type="submission" date="2017-05" db="EMBL/GenBank/DDBJ databases">
        <authorList>
            <person name="Rodrigo-Torres L."/>
            <person name="Arahal R. D."/>
            <person name="Lucena T."/>
        </authorList>
    </citation>
    <scope>NUCLEOTIDE SEQUENCE [LARGE SCALE GENOMIC DNA]</scope>
    <source>
        <strain evidence="4">CECT 8621</strain>
    </source>
</reference>
<dbReference type="Gene3D" id="2.40.30.170">
    <property type="match status" value="1"/>
</dbReference>
<evidence type="ECO:0000259" key="2">
    <source>
        <dbReference type="Pfam" id="PF25954"/>
    </source>
</evidence>
<organism evidence="3 4">
    <name type="scientific">Actibacterium lipolyticum</name>
    <dbReference type="NCBI Taxonomy" id="1524263"/>
    <lineage>
        <taxon>Bacteria</taxon>
        <taxon>Pseudomonadati</taxon>
        <taxon>Pseudomonadota</taxon>
        <taxon>Alphaproteobacteria</taxon>
        <taxon>Rhodobacterales</taxon>
        <taxon>Roseobacteraceae</taxon>
        <taxon>Actibacterium</taxon>
    </lineage>
</organism>
<dbReference type="PANTHER" id="PTHR30469">
    <property type="entry name" value="MULTIDRUG RESISTANCE PROTEIN MDTA"/>
    <property type="match status" value="1"/>
</dbReference>
<dbReference type="NCBIfam" id="TIGR01730">
    <property type="entry name" value="RND_mfp"/>
    <property type="match status" value="1"/>
</dbReference>
<dbReference type="Gene3D" id="2.40.420.20">
    <property type="match status" value="1"/>
</dbReference>
<dbReference type="AlphaFoldDB" id="A0A238JVC4"/>
<keyword evidence="4" id="KW-1185">Reference proteome</keyword>
<dbReference type="EMBL" id="FXYE01000001">
    <property type="protein sequence ID" value="SMX34453.1"/>
    <property type="molecule type" value="Genomic_DNA"/>
</dbReference>
<dbReference type="OrthoDB" id="9806939at2"/>
<dbReference type="Proteomes" id="UP000202922">
    <property type="component" value="Unassembled WGS sequence"/>
</dbReference>
<dbReference type="InterPro" id="IPR058792">
    <property type="entry name" value="Beta-barrel_RND_2"/>
</dbReference>
<dbReference type="Gene3D" id="2.40.50.100">
    <property type="match status" value="1"/>
</dbReference>
<dbReference type="Pfam" id="PF25954">
    <property type="entry name" value="Beta-barrel_RND_2"/>
    <property type="match status" value="1"/>
</dbReference>
<dbReference type="SUPFAM" id="SSF111369">
    <property type="entry name" value="HlyD-like secretion proteins"/>
    <property type="match status" value="1"/>
</dbReference>
<dbReference type="GO" id="GO:1990281">
    <property type="term" value="C:efflux pump complex"/>
    <property type="evidence" value="ECO:0007669"/>
    <property type="project" value="TreeGrafter"/>
</dbReference>
<sequence>MRIISFLTALIVAVVLYLVVMERDRVLSFAGRDDEAVAETTAEAPTETVETDERTVSVVAVHSTARPIDAAVLVRGLTEAARQVDVRAETTGRVISEPLRKGAFVNEGQMICQIDPGTRASNVAQAEAQLAEAKANLPVASARVEEAKSMLSEAEINNRAAVKLQADGYASESRAAATTAAVSSAMASVEAAKSGLDAANSGVSAAEAAVATAKKEIERLTIVAPFAGLLESDSAELGELLQPGSLCATVIQLDPIKLVGFVPETEVEKVSVGARAGGRLATGRAVEGRVTFLSRAADPATRTFRVEVEIPNRDLAIRDGQTVEMALSSGATQAHLLPQSALTLNDTGRVGVRLVDGENRAAFAAVDVLRDTVDGIWLTGLPDAADVIVVGQEYVVDGVPVLATYEGGEQ</sequence>
<dbReference type="Gene3D" id="1.10.287.470">
    <property type="entry name" value="Helix hairpin bin"/>
    <property type="match status" value="1"/>
</dbReference>
<accession>A0A238JVC4</accession>
<feature type="domain" description="CusB-like beta-barrel" evidence="2">
    <location>
        <begin position="262"/>
        <end position="329"/>
    </location>
</feature>
<proteinExistence type="inferred from homology"/>
<name>A0A238JVC4_9RHOB</name>
<evidence type="ECO:0000313" key="3">
    <source>
        <dbReference type="EMBL" id="SMX34453.1"/>
    </source>
</evidence>